<evidence type="ECO:0000313" key="3">
    <source>
        <dbReference type="Proteomes" id="UP000541470"/>
    </source>
</evidence>
<name>A0A7Y0AYZ3_9HYPH</name>
<keyword evidence="3" id="KW-1185">Reference proteome</keyword>
<evidence type="ECO:0000313" key="2">
    <source>
        <dbReference type="EMBL" id="NML76041.1"/>
    </source>
</evidence>
<comment type="caution">
    <text evidence="2">The sequence shown here is derived from an EMBL/GenBank/DDBJ whole genome shotgun (WGS) entry which is preliminary data.</text>
</comment>
<dbReference type="Proteomes" id="UP000541470">
    <property type="component" value="Unassembled WGS sequence"/>
</dbReference>
<dbReference type="AlphaFoldDB" id="A0A7Y0AYZ3"/>
<proteinExistence type="predicted"/>
<evidence type="ECO:0000256" key="1">
    <source>
        <dbReference type="SAM" id="SignalP"/>
    </source>
</evidence>
<feature type="signal peptide" evidence="1">
    <location>
        <begin position="1"/>
        <end position="19"/>
    </location>
</feature>
<organism evidence="2 3">
    <name type="scientific">Rhizobium terricola</name>
    <dbReference type="NCBI Taxonomy" id="2728849"/>
    <lineage>
        <taxon>Bacteria</taxon>
        <taxon>Pseudomonadati</taxon>
        <taxon>Pseudomonadota</taxon>
        <taxon>Alphaproteobacteria</taxon>
        <taxon>Hyphomicrobiales</taxon>
        <taxon>Rhizobiaceae</taxon>
        <taxon>Rhizobium/Agrobacterium group</taxon>
        <taxon>Rhizobium</taxon>
    </lineage>
</organism>
<sequence>MRAANLLLFLLFLPAGSFAADFSDPTWPCIQRKVENLSAGLMWPSPVDKVELTPEAESLATLLALRRVSLEDAERQVSDFVGKTPSSDARLLGNVFQRVFDKLSSDRQRLMSGIARYSQSQIRLAQKIDQSQGEMTRLTAETNPDFDRIDKLEEQLDWDERIYHDRARALTYVCETPVLLEKRAYAIAQLLLKHVPN</sequence>
<dbReference type="RefSeq" id="WP_169594244.1">
    <property type="nucleotide sequence ID" value="NZ_JABBGK010000004.1"/>
</dbReference>
<keyword evidence="1" id="KW-0732">Signal</keyword>
<dbReference type="EMBL" id="JABBGK010000004">
    <property type="protein sequence ID" value="NML76041.1"/>
    <property type="molecule type" value="Genomic_DNA"/>
</dbReference>
<protein>
    <submittedName>
        <fullName evidence="2">Uncharacterized protein</fullName>
    </submittedName>
</protein>
<gene>
    <name evidence="2" type="ORF">HHL25_18060</name>
</gene>
<reference evidence="2 3" key="1">
    <citation type="submission" date="2020-04" db="EMBL/GenBank/DDBJ databases">
        <title>Rhizobium sp. S-51 isolated from soil.</title>
        <authorList>
            <person name="Dahal R.H."/>
        </authorList>
    </citation>
    <scope>NUCLEOTIDE SEQUENCE [LARGE SCALE GENOMIC DNA]</scope>
    <source>
        <strain evidence="2 3">S-51</strain>
    </source>
</reference>
<feature type="chain" id="PRO_5031307332" evidence="1">
    <location>
        <begin position="20"/>
        <end position="197"/>
    </location>
</feature>
<accession>A0A7Y0AYZ3</accession>